<evidence type="ECO:0000313" key="8">
    <source>
        <dbReference type="Proteomes" id="UP000887574"/>
    </source>
</evidence>
<dbReference type="PROSITE" id="PS50103">
    <property type="entry name" value="ZF_C3H1"/>
    <property type="match status" value="1"/>
</dbReference>
<protein>
    <submittedName>
        <fullName evidence="9">C3H1-type domain-containing protein</fullName>
    </submittedName>
</protein>
<evidence type="ECO:0000256" key="4">
    <source>
        <dbReference type="ARBA" id="ARBA00022833"/>
    </source>
</evidence>
<feature type="compositionally biased region" description="Polar residues" evidence="6">
    <location>
        <begin position="192"/>
        <end position="210"/>
    </location>
</feature>
<dbReference type="WBParaSite" id="jg20134">
    <property type="protein sequence ID" value="jg20134"/>
    <property type="gene ID" value="jg20134"/>
</dbReference>
<feature type="domain" description="C3H1-type" evidence="7">
    <location>
        <begin position="44"/>
        <end position="72"/>
    </location>
</feature>
<dbReference type="Proteomes" id="UP000887574">
    <property type="component" value="Unplaced"/>
</dbReference>
<dbReference type="InterPro" id="IPR036855">
    <property type="entry name" value="Znf_CCCH_sf"/>
</dbReference>
<dbReference type="InterPro" id="IPR000571">
    <property type="entry name" value="Znf_CCCH"/>
</dbReference>
<evidence type="ECO:0000256" key="6">
    <source>
        <dbReference type="SAM" id="MobiDB-lite"/>
    </source>
</evidence>
<dbReference type="FunFam" id="4.10.1000.10:FF:000001">
    <property type="entry name" value="zinc finger CCCH domain-containing protein 15-like"/>
    <property type="match status" value="1"/>
</dbReference>
<dbReference type="SUPFAM" id="SSF90229">
    <property type="entry name" value="CCCH zinc finger"/>
    <property type="match status" value="1"/>
</dbReference>
<keyword evidence="1 5" id="KW-0479">Metal-binding</keyword>
<proteinExistence type="predicted"/>
<dbReference type="SMART" id="SM00356">
    <property type="entry name" value="ZnF_C3H1"/>
    <property type="match status" value="1"/>
</dbReference>
<name>A0A915DJM1_9BILA</name>
<keyword evidence="2" id="KW-0677">Repeat</keyword>
<dbReference type="GO" id="GO:0008270">
    <property type="term" value="F:zinc ion binding"/>
    <property type="evidence" value="ECO:0007669"/>
    <property type="project" value="UniProtKB-KW"/>
</dbReference>
<accession>A0A915DJM1</accession>
<dbReference type="Gene3D" id="4.10.1000.10">
    <property type="entry name" value="Zinc finger, CCCH-type"/>
    <property type="match status" value="1"/>
</dbReference>
<evidence type="ECO:0000256" key="1">
    <source>
        <dbReference type="ARBA" id="ARBA00022723"/>
    </source>
</evidence>
<evidence type="ECO:0000313" key="9">
    <source>
        <dbReference type="WBParaSite" id="jg20134"/>
    </source>
</evidence>
<feature type="region of interest" description="Disordered" evidence="6">
    <location>
        <begin position="186"/>
        <end position="210"/>
    </location>
</feature>
<evidence type="ECO:0000256" key="3">
    <source>
        <dbReference type="ARBA" id="ARBA00022771"/>
    </source>
</evidence>
<evidence type="ECO:0000256" key="2">
    <source>
        <dbReference type="ARBA" id="ARBA00022737"/>
    </source>
</evidence>
<sequence>MDSFVDDLLIKAAELCERLSKQADTTEAFIKTIRKTSHWKNPNLYKTTICDHWRSKRKCKYGPKCWYAHGSQELRSNGGQLSEAFNGLSVAPSSQDSQQNGLSNGLSFQQQQPFDVLDSLKLGYMGNGVNNGGQDHLRTSLVRRNGFDSLHAFSGAPDIQCQPSSQPQSNYSSFWMNDPVWNPNGYHDAQDGFSSVSPPSGVQSAQQQEVKSFGQSYHLFRDQPFQNPLQKFVNSNNP</sequence>
<keyword evidence="8" id="KW-1185">Reference proteome</keyword>
<organism evidence="8 9">
    <name type="scientific">Ditylenchus dipsaci</name>
    <dbReference type="NCBI Taxonomy" id="166011"/>
    <lineage>
        <taxon>Eukaryota</taxon>
        <taxon>Metazoa</taxon>
        <taxon>Ecdysozoa</taxon>
        <taxon>Nematoda</taxon>
        <taxon>Chromadorea</taxon>
        <taxon>Rhabditida</taxon>
        <taxon>Tylenchina</taxon>
        <taxon>Tylenchomorpha</taxon>
        <taxon>Sphaerularioidea</taxon>
        <taxon>Anguinidae</taxon>
        <taxon>Anguininae</taxon>
        <taxon>Ditylenchus</taxon>
    </lineage>
</organism>
<evidence type="ECO:0000256" key="5">
    <source>
        <dbReference type="PROSITE-ProRule" id="PRU00723"/>
    </source>
</evidence>
<reference evidence="9" key="1">
    <citation type="submission" date="2022-11" db="UniProtKB">
        <authorList>
            <consortium name="WormBaseParasite"/>
        </authorList>
    </citation>
    <scope>IDENTIFICATION</scope>
</reference>
<dbReference type="Pfam" id="PF00642">
    <property type="entry name" value="zf-CCCH"/>
    <property type="match status" value="1"/>
</dbReference>
<evidence type="ECO:0000259" key="7">
    <source>
        <dbReference type="PROSITE" id="PS50103"/>
    </source>
</evidence>
<keyword evidence="4 5" id="KW-0862">Zinc</keyword>
<keyword evidence="3 5" id="KW-0863">Zinc-finger</keyword>
<dbReference type="AlphaFoldDB" id="A0A915DJM1"/>
<feature type="zinc finger region" description="C3H1-type" evidence="5">
    <location>
        <begin position="44"/>
        <end position="72"/>
    </location>
</feature>